<accession>A0A5B9QZ78</accession>
<dbReference type="OrthoDB" id="287681at2"/>
<organism evidence="2 3">
    <name type="scientific">Roseimaritima ulvae</name>
    <dbReference type="NCBI Taxonomy" id="980254"/>
    <lineage>
        <taxon>Bacteria</taxon>
        <taxon>Pseudomonadati</taxon>
        <taxon>Planctomycetota</taxon>
        <taxon>Planctomycetia</taxon>
        <taxon>Pirellulales</taxon>
        <taxon>Pirellulaceae</taxon>
        <taxon>Roseimaritima</taxon>
    </lineage>
</organism>
<feature type="compositionally biased region" description="Basic and acidic residues" evidence="1">
    <location>
        <begin position="64"/>
        <end position="78"/>
    </location>
</feature>
<name>A0A5B9QZ78_9BACT</name>
<evidence type="ECO:0000313" key="2">
    <source>
        <dbReference type="EMBL" id="QEG43180.1"/>
    </source>
</evidence>
<proteinExistence type="predicted"/>
<keyword evidence="3" id="KW-1185">Reference proteome</keyword>
<evidence type="ECO:0000313" key="3">
    <source>
        <dbReference type="Proteomes" id="UP000325286"/>
    </source>
</evidence>
<feature type="region of interest" description="Disordered" evidence="1">
    <location>
        <begin position="49"/>
        <end position="78"/>
    </location>
</feature>
<dbReference type="EMBL" id="CP042914">
    <property type="protein sequence ID" value="QEG43180.1"/>
    <property type="molecule type" value="Genomic_DNA"/>
</dbReference>
<feature type="compositionally biased region" description="Pro residues" evidence="1">
    <location>
        <begin position="53"/>
        <end position="63"/>
    </location>
</feature>
<protein>
    <submittedName>
        <fullName evidence="2">Uncharacterized protein</fullName>
    </submittedName>
</protein>
<gene>
    <name evidence="2" type="ORF">UC8_52250</name>
</gene>
<dbReference type="RefSeq" id="WP_148080558.1">
    <property type="nucleotide sequence ID" value="NZ_CP042914.1"/>
</dbReference>
<dbReference type="Proteomes" id="UP000325286">
    <property type="component" value="Chromosome"/>
</dbReference>
<dbReference type="AlphaFoldDB" id="A0A5B9QZ78"/>
<reference evidence="2 3" key="1">
    <citation type="submission" date="2019-08" db="EMBL/GenBank/DDBJ databases">
        <title>Deep-cultivation of Planctomycetes and their phenomic and genomic characterization uncovers novel biology.</title>
        <authorList>
            <person name="Wiegand S."/>
            <person name="Jogler M."/>
            <person name="Boedeker C."/>
            <person name="Pinto D."/>
            <person name="Vollmers J."/>
            <person name="Rivas-Marin E."/>
            <person name="Kohn T."/>
            <person name="Peeters S.H."/>
            <person name="Heuer A."/>
            <person name="Rast P."/>
            <person name="Oberbeckmann S."/>
            <person name="Bunk B."/>
            <person name="Jeske O."/>
            <person name="Meyerdierks A."/>
            <person name="Storesund J.E."/>
            <person name="Kallscheuer N."/>
            <person name="Luecker S."/>
            <person name="Lage O.M."/>
            <person name="Pohl T."/>
            <person name="Merkel B.J."/>
            <person name="Hornburger P."/>
            <person name="Mueller R.-W."/>
            <person name="Bruemmer F."/>
            <person name="Labrenz M."/>
            <person name="Spormann A.M."/>
            <person name="Op den Camp H."/>
            <person name="Overmann J."/>
            <person name="Amann R."/>
            <person name="Jetten M.S.M."/>
            <person name="Mascher T."/>
            <person name="Medema M.H."/>
            <person name="Devos D.P."/>
            <person name="Kaster A.-K."/>
            <person name="Ovreas L."/>
            <person name="Rohde M."/>
            <person name="Galperin M.Y."/>
            <person name="Jogler C."/>
        </authorList>
    </citation>
    <scope>NUCLEOTIDE SEQUENCE [LARGE SCALE GENOMIC DNA]</scope>
    <source>
        <strain evidence="2 3">UC8</strain>
    </source>
</reference>
<dbReference type="KEGG" id="rul:UC8_52250"/>
<evidence type="ECO:0000256" key="1">
    <source>
        <dbReference type="SAM" id="MobiDB-lite"/>
    </source>
</evidence>
<sequence length="103" mass="11319">MLDRGTIEFHPLSNGTITGGTIRDGRFDIPAATGALPGEYEVRIFSTNVDVDPMPPEDLPPGPESERRPLQPERIPKRYNVESELTADIPDQGTTELAFQLDA</sequence>